<dbReference type="SMART" id="SM00409">
    <property type="entry name" value="IG"/>
    <property type="match status" value="7"/>
</dbReference>
<dbReference type="PANTHER" id="PTHR13817:SF180">
    <property type="entry name" value="IMMUNOGLOBULIN-LIKE AND FIBRONECTIN TYPE III DOMAIN-CONTAINING 1, TANDEM DUPLICATE 3-RELATED"/>
    <property type="match status" value="1"/>
</dbReference>
<proteinExistence type="predicted"/>
<reference evidence="6" key="1">
    <citation type="submission" date="2019-07" db="EMBL/GenBank/DDBJ databases">
        <authorList>
            <consortium name="Wellcome Sanger Institute Data Sharing"/>
        </authorList>
    </citation>
    <scope>NUCLEOTIDE SEQUENCE [LARGE SCALE GENOMIC DNA]</scope>
</reference>
<feature type="domain" description="Fibronectin type-III" evidence="5">
    <location>
        <begin position="977"/>
        <end position="1070"/>
    </location>
</feature>
<dbReference type="CDD" id="cd00063">
    <property type="entry name" value="FN3"/>
    <property type="match status" value="3"/>
</dbReference>
<dbReference type="SMART" id="SM00408">
    <property type="entry name" value="IGc2"/>
    <property type="match status" value="4"/>
</dbReference>
<dbReference type="InterPro" id="IPR036116">
    <property type="entry name" value="FN3_sf"/>
</dbReference>
<dbReference type="Proteomes" id="UP000694546">
    <property type="component" value="Chromosome 1"/>
</dbReference>
<dbReference type="PANTHER" id="PTHR13817">
    <property type="entry name" value="TITIN"/>
    <property type="match status" value="1"/>
</dbReference>
<reference evidence="6" key="3">
    <citation type="submission" date="2025-09" db="UniProtKB">
        <authorList>
            <consortium name="Ensembl"/>
        </authorList>
    </citation>
    <scope>IDENTIFICATION</scope>
</reference>
<dbReference type="InterPro" id="IPR050964">
    <property type="entry name" value="Striated_Muscle_Regulatory"/>
</dbReference>
<dbReference type="PROSITE" id="PS50853">
    <property type="entry name" value="FN3"/>
    <property type="match status" value="3"/>
</dbReference>
<dbReference type="InterPro" id="IPR003961">
    <property type="entry name" value="FN3_dom"/>
</dbReference>
<dbReference type="InterPro" id="IPR013098">
    <property type="entry name" value="Ig_I-set"/>
</dbReference>
<dbReference type="OMA" id="DSTKHTW"/>
<keyword evidence="7" id="KW-1185">Reference proteome</keyword>
<accession>A0A8C4ZER8</accession>
<dbReference type="SMART" id="SM00060">
    <property type="entry name" value="FN3"/>
    <property type="match status" value="3"/>
</dbReference>
<dbReference type="InterPro" id="IPR003598">
    <property type="entry name" value="Ig_sub2"/>
</dbReference>
<feature type="domain" description="Ig-like" evidence="4">
    <location>
        <begin position="1088"/>
        <end position="1176"/>
    </location>
</feature>
<evidence type="ECO:0008006" key="8">
    <source>
        <dbReference type="Google" id="ProtNLM"/>
    </source>
</evidence>
<evidence type="ECO:0000313" key="6">
    <source>
        <dbReference type="Ensembl" id="ENSGMOP00000010776.2"/>
    </source>
</evidence>
<feature type="domain" description="Fibronectin type-III" evidence="5">
    <location>
        <begin position="685"/>
        <end position="781"/>
    </location>
</feature>
<dbReference type="Gene3D" id="2.60.40.10">
    <property type="entry name" value="Immunoglobulins"/>
    <property type="match status" value="10"/>
</dbReference>
<organism evidence="6 7">
    <name type="scientific">Gadus morhua</name>
    <name type="common">Atlantic cod</name>
    <dbReference type="NCBI Taxonomy" id="8049"/>
    <lineage>
        <taxon>Eukaryota</taxon>
        <taxon>Metazoa</taxon>
        <taxon>Chordata</taxon>
        <taxon>Craniata</taxon>
        <taxon>Vertebrata</taxon>
        <taxon>Euteleostomi</taxon>
        <taxon>Actinopterygii</taxon>
        <taxon>Neopterygii</taxon>
        <taxon>Teleostei</taxon>
        <taxon>Neoteleostei</taxon>
        <taxon>Acanthomorphata</taxon>
        <taxon>Zeiogadaria</taxon>
        <taxon>Gadariae</taxon>
        <taxon>Gadiformes</taxon>
        <taxon>Gadoidei</taxon>
        <taxon>Gadidae</taxon>
        <taxon>Gadus</taxon>
    </lineage>
</organism>
<dbReference type="InterPro" id="IPR013783">
    <property type="entry name" value="Ig-like_fold"/>
</dbReference>
<feature type="domain" description="Ig-like" evidence="4">
    <location>
        <begin position="882"/>
        <end position="972"/>
    </location>
</feature>
<protein>
    <recommendedName>
        <fullName evidence="8">Immunoglobulin-like and fibronectin type III domain-containing protein 1</fullName>
    </recommendedName>
</protein>
<dbReference type="Pfam" id="PF18362">
    <property type="entry name" value="THB"/>
    <property type="match status" value="1"/>
</dbReference>
<dbReference type="InterPro" id="IPR036179">
    <property type="entry name" value="Ig-like_dom_sf"/>
</dbReference>
<sequence>MEVTAKKVFKISDFSGIKKKSRIPGVMITQFVVEIPEGKSCPDFQRKPISLTIQQGKLGVFKAVVTGDPKPTVTWNRANGEITEGDKFNCKYDDTSGENTLEVSAWHLSVSPAEADTYKCFAVNEYGRAICTATLNVIEVGFSKEKYCYVFSGLHPLDFSKEVKPQPKDEGGIDERFWEIIMSADRKDYERICLEFGVKDLRLILKKLEQKKQEREEEQCKTSENPTKHVQVRGDGSASFEFEMELKDATSRIFLYKDGVMIPFFDDPGTKHSLKTVGKKLVFSINDLLPEDAGLYQVDVEDVNLFSTDFKIPNVNFVVKIQEVIAQEREDALFECVLSHPLPRIRWMGKNSPLEDGEKHSITVSEDKLIHSLLIRDCKQLDKGIYAAIAGIKSCSAWLVVQADAEASGGKKASRKTTSAGGAGVDLQKVAEEQRLWLLEERERMEASLKAKGEAELLEPNKASSTDGAGAAVANGYCKDGKERGGESQACVKDENAGSRIKFVSGLSDVNAILGGTAEIMCKVSSEDCEGAWFKDNQKLSANDDFQITKDGSTHKLIINNCKEEHSGKYRFEADGRKTEAVIYVKGLDTDLSVFSKPVVIKVGQNAVFQLPFHGQEPMKMQWFREGEELLEDHGVRIERGHAHSRLLLSRCSRKNAGEIKFRLRNDHGTTEVITQLVVLDRPTVPQGPAEVVDSSPTAIEFKWRPPKDEGGCPLVSYALERRQVGRNTWKKLGEVPAVAGYRDNDVEHGRKYCYRIRAVNAEGVSDVMETDDLQAGTLAFPGPPSPPKVVAASKDCITLSWAPPTFTAGSRVLGYSLEKRKKGSNLWSSVGDLITGKTHAVKDVVESMEYEFRVAAVNQSGVGEFSNPSEFVFARDPKMRPRFTDQKMKSFMVVRAGNSVRITVNFEAMPLPQVFWLKDNVPVAKRVNVSNCDSSSQLLIPSSERSDTGVYSITVKNLVGQETFSLEVRVTDDPKPPGPITLEEKVPGTVTVSWEPSPDEQRDDRLHYSVCALDSSRRTWSTAAERLFNNQLTVCNVMQGREYHFWVYAKNDMGTSAPSVSPTWGARRSPIKTSKRQTSNPDPRCAPSFMVPLKCHTAPKGYECYMSCAVKGNPKPRVTWYRNNVSLNTNTNYYISDICGVCSMLILRVTPKDVGEYTILAENALGRAECSTTLIVIDRLLPCVHTVR</sequence>
<evidence type="ECO:0000259" key="4">
    <source>
        <dbReference type="PROSITE" id="PS50835"/>
    </source>
</evidence>
<dbReference type="Pfam" id="PF07679">
    <property type="entry name" value="I-set"/>
    <property type="match status" value="6"/>
</dbReference>
<evidence type="ECO:0000313" key="7">
    <source>
        <dbReference type="Proteomes" id="UP000694546"/>
    </source>
</evidence>
<evidence type="ECO:0000259" key="5">
    <source>
        <dbReference type="PROSITE" id="PS50853"/>
    </source>
</evidence>
<dbReference type="PROSITE" id="PS50835">
    <property type="entry name" value="IG_LIKE"/>
    <property type="match status" value="4"/>
</dbReference>
<reference evidence="6" key="2">
    <citation type="submission" date="2025-08" db="UniProtKB">
        <authorList>
            <consortium name="Ensembl"/>
        </authorList>
    </citation>
    <scope>IDENTIFICATION</scope>
</reference>
<dbReference type="SUPFAM" id="SSF48726">
    <property type="entry name" value="Immunoglobulin"/>
    <property type="match status" value="6"/>
</dbReference>
<dbReference type="GeneTree" id="ENSGT00940000160123"/>
<dbReference type="InterPro" id="IPR003599">
    <property type="entry name" value="Ig_sub"/>
</dbReference>
<evidence type="ECO:0000256" key="3">
    <source>
        <dbReference type="SAM" id="MobiDB-lite"/>
    </source>
</evidence>
<feature type="region of interest" description="Disordered" evidence="3">
    <location>
        <begin position="1059"/>
        <end position="1083"/>
    </location>
</feature>
<dbReference type="PRINTS" id="PR00014">
    <property type="entry name" value="FNTYPEIII"/>
</dbReference>
<feature type="domain" description="Ig-like" evidence="4">
    <location>
        <begin position="313"/>
        <end position="386"/>
    </location>
</feature>
<dbReference type="Ensembl" id="ENSGMOT00000011074.2">
    <property type="protein sequence ID" value="ENSGMOP00000010776.2"/>
    <property type="gene ID" value="ENSGMOG00000010082.2"/>
</dbReference>
<dbReference type="GO" id="GO:0045214">
    <property type="term" value="P:sarcomere organization"/>
    <property type="evidence" value="ECO:0007669"/>
    <property type="project" value="TreeGrafter"/>
</dbReference>
<name>A0A8C4ZER8_GADMO</name>
<dbReference type="Pfam" id="PF00041">
    <property type="entry name" value="fn3"/>
    <property type="match status" value="2"/>
</dbReference>
<dbReference type="GO" id="GO:0031430">
    <property type="term" value="C:M band"/>
    <property type="evidence" value="ECO:0007669"/>
    <property type="project" value="TreeGrafter"/>
</dbReference>
<dbReference type="SUPFAM" id="SSF49265">
    <property type="entry name" value="Fibronectin type III"/>
    <property type="match status" value="2"/>
</dbReference>
<dbReference type="AlphaFoldDB" id="A0A8C4ZER8"/>
<evidence type="ECO:0000256" key="2">
    <source>
        <dbReference type="ARBA" id="ARBA00023319"/>
    </source>
</evidence>
<feature type="domain" description="Ig-like" evidence="4">
    <location>
        <begin position="42"/>
        <end position="136"/>
    </location>
</feature>
<feature type="domain" description="Fibronectin type-III" evidence="5">
    <location>
        <begin position="784"/>
        <end position="878"/>
    </location>
</feature>
<dbReference type="InterPro" id="IPR040849">
    <property type="entry name" value="MyBP-C_THB"/>
</dbReference>
<dbReference type="InterPro" id="IPR007110">
    <property type="entry name" value="Ig-like_dom"/>
</dbReference>
<keyword evidence="1" id="KW-0677">Repeat</keyword>
<keyword evidence="2" id="KW-0393">Immunoglobulin domain</keyword>
<evidence type="ECO:0000256" key="1">
    <source>
        <dbReference type="ARBA" id="ARBA00022737"/>
    </source>
</evidence>